<feature type="region of interest" description="Disordered" evidence="1">
    <location>
        <begin position="372"/>
        <end position="418"/>
    </location>
</feature>
<keyword evidence="3" id="KW-1185">Reference proteome</keyword>
<feature type="compositionally biased region" description="Basic and acidic residues" evidence="1">
    <location>
        <begin position="36"/>
        <end position="54"/>
    </location>
</feature>
<organism evidence="2 3">
    <name type="scientific">Vitrella brassicaformis (strain CCMP3155)</name>
    <dbReference type="NCBI Taxonomy" id="1169540"/>
    <lineage>
        <taxon>Eukaryota</taxon>
        <taxon>Sar</taxon>
        <taxon>Alveolata</taxon>
        <taxon>Colpodellida</taxon>
        <taxon>Vitrellaceae</taxon>
        <taxon>Vitrella</taxon>
    </lineage>
</organism>
<feature type="region of interest" description="Disordered" evidence="1">
    <location>
        <begin position="172"/>
        <end position="204"/>
    </location>
</feature>
<dbReference type="InParanoid" id="A0A0G4H6R6"/>
<gene>
    <name evidence="2" type="ORF">Vbra_10737</name>
</gene>
<feature type="region of interest" description="Disordered" evidence="1">
    <location>
        <begin position="781"/>
        <end position="817"/>
    </location>
</feature>
<feature type="region of interest" description="Disordered" evidence="1">
    <location>
        <begin position="552"/>
        <end position="596"/>
    </location>
</feature>
<name>A0A0G4H6R6_VITBC</name>
<evidence type="ECO:0000313" key="3">
    <source>
        <dbReference type="Proteomes" id="UP000041254"/>
    </source>
</evidence>
<evidence type="ECO:0000313" key="2">
    <source>
        <dbReference type="EMBL" id="CEM39533.1"/>
    </source>
</evidence>
<feature type="compositionally biased region" description="Low complexity" evidence="1">
    <location>
        <begin position="575"/>
        <end position="588"/>
    </location>
</feature>
<evidence type="ECO:0000256" key="1">
    <source>
        <dbReference type="SAM" id="MobiDB-lite"/>
    </source>
</evidence>
<proteinExistence type="predicted"/>
<sequence>MPHPREARPLSPAPITPVAQQSHTKGMHTDACPAAWRHDNGHEARDSDDPMHTNPEDECIRTCRAAFVAKCKSTPASSLVDQSEFDARQFLDTLESKTNFSLNPDGTIEVTVGPIDTPDGQCVAVKGVARRAGSRRASTRSSGWQFGDLFDKLLETQGGSSPTGSVLAARARMAREAVEQGDRVGQGEGRPELSPSHRPTTSPRSSAVLIHEVKVLFYNDSSLRTQAGLSAVIHDPTSTHEEAVTCVLGPFADGHGGEYWVDAPVHRDPTRGRTYWSLGNVRAKIKAARQRNGAPPDPSLYTFIQLHGKRILKYRRQLTAAPDFGKRKRLQPPAEQTGLAARDDVFAEGQADREVSVSPVDEEGVGLEEMEALASADASASTRERAGSQHQDSRGGQVPSSSADGQGARADGIDQPSDDRLAVAPSAAAAARDSLTSHRLPSLQWGNKAMLSMLANRMINEQRQREGLLCNGKRVPGFHVTYSETRQVFIMCYQKTLDNGEVERKSRYFRPTKGEPDELREALVHAVAFRDECRGKGWLPGEQVPPEVCIRNSQGDIHTQPPAKDGTPAKDETDAQQASVAEPSSSAPPTQPPAAFPSVVQRDLEAVEDGSAVERQMMDLTDGPAPQHPPPDRRTDEQDMVSRLERCTGVFREMCDKESPLYEPDFEGLVDAATFTRTPDKGSRCVEVEVSMSNNCSVCVDLRWDVRDGWDGFERLARAVRLARREAAMPSEVTVTFEDTVWRNFDDWLAATAAQPEGDRPPGPPAAPLVGDGWGMVVEEVSRGKRKAHEPPVAEGEGESRPTKVQKTDDGGVLLDGNGDVAAAVAAALAEDTGASAEAGSAITGAES</sequence>
<feature type="compositionally biased region" description="Basic and acidic residues" evidence="1">
    <location>
        <begin position="173"/>
        <end position="182"/>
    </location>
</feature>
<feature type="region of interest" description="Disordered" evidence="1">
    <location>
        <begin position="1"/>
        <end position="54"/>
    </location>
</feature>
<dbReference type="EMBL" id="CDMY01001040">
    <property type="protein sequence ID" value="CEM39533.1"/>
    <property type="molecule type" value="Genomic_DNA"/>
</dbReference>
<dbReference type="Proteomes" id="UP000041254">
    <property type="component" value="Unassembled WGS sequence"/>
</dbReference>
<feature type="region of interest" description="Disordered" evidence="1">
    <location>
        <begin position="620"/>
        <end position="639"/>
    </location>
</feature>
<feature type="compositionally biased region" description="Basic and acidic residues" evidence="1">
    <location>
        <begin position="630"/>
        <end position="639"/>
    </location>
</feature>
<feature type="compositionally biased region" description="Low complexity" evidence="1">
    <location>
        <begin position="194"/>
        <end position="204"/>
    </location>
</feature>
<protein>
    <submittedName>
        <fullName evidence="2">Uncharacterized protein</fullName>
    </submittedName>
</protein>
<feature type="compositionally biased region" description="Basic and acidic residues" evidence="1">
    <location>
        <begin position="382"/>
        <end position="393"/>
    </location>
</feature>
<dbReference type="VEuPathDB" id="CryptoDB:Vbra_10737"/>
<accession>A0A0G4H6R6</accession>
<feature type="compositionally biased region" description="Basic and acidic residues" evidence="1">
    <location>
        <begin position="798"/>
        <end position="810"/>
    </location>
</feature>
<reference evidence="2 3" key="1">
    <citation type="submission" date="2014-11" db="EMBL/GenBank/DDBJ databases">
        <authorList>
            <person name="Zhu J."/>
            <person name="Qi W."/>
            <person name="Song R."/>
        </authorList>
    </citation>
    <scope>NUCLEOTIDE SEQUENCE [LARGE SCALE GENOMIC DNA]</scope>
</reference>
<dbReference type="AlphaFoldDB" id="A0A0G4H6R6"/>